<keyword evidence="6 7" id="KW-0472">Membrane</keyword>
<dbReference type="Proteomes" id="UP001595976">
    <property type="component" value="Unassembled WGS sequence"/>
</dbReference>
<sequence length="742" mass="78784">MAPATRLVLLIGWLGYALMPWYLVEGMGLADWGWLAEYPFGKAGSALALVLSGQTPWLAPPGVALAAATLFWGSADRQRTARMLLWAGGLGLLLFFAQAFAIVLKDQGISWLAALLGGAGAAQRGIGGGAFLTLLSLLFLLCHGLAYRGVCRGDLFTVSTIGLIVLLIGVFIFFPVAIILKSALVDQEGAFAPAAFVAAFLDSSIWGLGCVTGNTNCGVAWNTLILAVLCGVVTTLLGLACALLILRTGMPGKRIMRALTVLPIITPPFVIGLALILLFGRAGAVSTLLYEWFDIPRSRWLYGLPGVLLAQVLAFAPIAFLVLIGVVQGISPSLEEASQTLGAKRWQTFRTVTWPLLRPGIANAFLLGFVESMADFGNPLVLAGNFEVLSTKIFFAVVGASYNQGQAAVLAIVLLAFTLGAFWIQQRWLGGKSYTTVTGKGDAGLPTPLPRRVSWLAIAVIVPWVALTLVIYVVIFVGGFVRNMGRDYTPTLQHYLTGFSIDFSHGFYFEGSAWPSFFTTVKVAAISAPLTALIGLLTAYLLTRQRFRGRGALEFATMLSFAIPGTVLGVAYILAFNVPPVEITGTGLILVIAFVFRNMPVGVRSGIAGLSQIDRSLDEASTTLRARSFTTLRRVVLPLLKPALVSALVYSFVRSMTAVSAVIFLVSAEYNLSTAYIVGRVEAGEFGLAIAYSSVLIVFMALGIALIQLGVGERKLGRRKTGAPNTALSGAVADPISQGAAS</sequence>
<evidence type="ECO:0000259" key="8">
    <source>
        <dbReference type="PROSITE" id="PS50928"/>
    </source>
</evidence>
<dbReference type="PANTHER" id="PTHR30183">
    <property type="entry name" value="MOLYBDENUM TRANSPORT SYSTEM PERMEASE PROTEIN MODB"/>
    <property type="match status" value="1"/>
</dbReference>
<comment type="subcellular location">
    <subcellularLocation>
        <location evidence="1 7">Cell membrane</location>
        <topology evidence="1 7">Multi-pass membrane protein</topology>
    </subcellularLocation>
</comment>
<dbReference type="Pfam" id="PF00528">
    <property type="entry name" value="BPD_transp_1"/>
    <property type="match status" value="2"/>
</dbReference>
<comment type="similarity">
    <text evidence="7">Belongs to the binding-protein-dependent transport system permease family.</text>
</comment>
<feature type="transmembrane region" description="Helical" evidence="7">
    <location>
        <begin position="7"/>
        <end position="24"/>
    </location>
</feature>
<keyword evidence="2 7" id="KW-0813">Transport</keyword>
<feature type="transmembrane region" description="Helical" evidence="7">
    <location>
        <begin position="686"/>
        <end position="711"/>
    </location>
</feature>
<evidence type="ECO:0000256" key="6">
    <source>
        <dbReference type="ARBA" id="ARBA00023136"/>
    </source>
</evidence>
<dbReference type="InterPro" id="IPR035906">
    <property type="entry name" value="MetI-like_sf"/>
</dbReference>
<feature type="domain" description="ABC transmembrane type-1" evidence="8">
    <location>
        <begin position="220"/>
        <end position="425"/>
    </location>
</feature>
<evidence type="ECO:0000256" key="5">
    <source>
        <dbReference type="ARBA" id="ARBA00022989"/>
    </source>
</evidence>
<dbReference type="CDD" id="cd06261">
    <property type="entry name" value="TM_PBP2"/>
    <property type="match status" value="2"/>
</dbReference>
<evidence type="ECO:0000256" key="7">
    <source>
        <dbReference type="RuleBase" id="RU363032"/>
    </source>
</evidence>
<keyword evidence="5 7" id="KW-1133">Transmembrane helix</keyword>
<feature type="transmembrane region" description="Helical" evidence="7">
    <location>
        <begin position="124"/>
        <end position="143"/>
    </location>
</feature>
<dbReference type="PANTHER" id="PTHR30183:SF7">
    <property type="entry name" value="FERRIC TRANSPORT SYSTEM PERMEASE PROTEIN FBPB 1-RELATED"/>
    <property type="match status" value="1"/>
</dbReference>
<evidence type="ECO:0000256" key="4">
    <source>
        <dbReference type="ARBA" id="ARBA00022692"/>
    </source>
</evidence>
<dbReference type="SUPFAM" id="SSF161098">
    <property type="entry name" value="MetI-like"/>
    <property type="match status" value="2"/>
</dbReference>
<protein>
    <submittedName>
        <fullName evidence="9">ABC transporter permease</fullName>
    </submittedName>
</protein>
<feature type="transmembrane region" description="Helical" evidence="7">
    <location>
        <begin position="155"/>
        <end position="180"/>
    </location>
</feature>
<evidence type="ECO:0000256" key="1">
    <source>
        <dbReference type="ARBA" id="ARBA00004651"/>
    </source>
</evidence>
<feature type="transmembrane region" description="Helical" evidence="7">
    <location>
        <begin position="455"/>
        <end position="480"/>
    </location>
</feature>
<dbReference type="InterPro" id="IPR000515">
    <property type="entry name" value="MetI-like"/>
</dbReference>
<proteinExistence type="inferred from homology"/>
<keyword evidence="10" id="KW-1185">Reference proteome</keyword>
<feature type="transmembrane region" description="Helical" evidence="7">
    <location>
        <begin position="224"/>
        <end position="246"/>
    </location>
</feature>
<name>A0ABW0F6Q2_9HYPH</name>
<feature type="transmembrane region" description="Helical" evidence="7">
    <location>
        <begin position="44"/>
        <end position="72"/>
    </location>
</feature>
<dbReference type="Gene3D" id="1.10.3720.10">
    <property type="entry name" value="MetI-like"/>
    <property type="match status" value="2"/>
</dbReference>
<dbReference type="RefSeq" id="WP_158443784.1">
    <property type="nucleotide sequence ID" value="NZ_JAOAOS010000007.1"/>
</dbReference>
<reference evidence="10" key="1">
    <citation type="journal article" date="2019" name="Int. J. Syst. Evol. Microbiol.">
        <title>The Global Catalogue of Microorganisms (GCM) 10K type strain sequencing project: providing services to taxonomists for standard genome sequencing and annotation.</title>
        <authorList>
            <consortium name="The Broad Institute Genomics Platform"/>
            <consortium name="The Broad Institute Genome Sequencing Center for Infectious Disease"/>
            <person name="Wu L."/>
            <person name="Ma J."/>
        </authorList>
    </citation>
    <scope>NUCLEOTIDE SEQUENCE [LARGE SCALE GENOMIC DNA]</scope>
    <source>
        <strain evidence="10">CGMCC 1.15643</strain>
    </source>
</reference>
<gene>
    <name evidence="9" type="ORF">ACFPK2_16485</name>
</gene>
<feature type="domain" description="ABC transmembrane type-1" evidence="8">
    <location>
        <begin position="517"/>
        <end position="707"/>
    </location>
</feature>
<evidence type="ECO:0000313" key="9">
    <source>
        <dbReference type="EMBL" id="MFC5294588.1"/>
    </source>
</evidence>
<feature type="transmembrane region" description="Helical" evidence="7">
    <location>
        <begin position="84"/>
        <end position="104"/>
    </location>
</feature>
<feature type="transmembrane region" description="Helical" evidence="7">
    <location>
        <begin position="258"/>
        <end position="280"/>
    </location>
</feature>
<organism evidence="9 10">
    <name type="scientific">Bosea minatitlanensis</name>
    <dbReference type="NCBI Taxonomy" id="128782"/>
    <lineage>
        <taxon>Bacteria</taxon>
        <taxon>Pseudomonadati</taxon>
        <taxon>Pseudomonadota</taxon>
        <taxon>Alphaproteobacteria</taxon>
        <taxon>Hyphomicrobiales</taxon>
        <taxon>Boseaceae</taxon>
        <taxon>Bosea</taxon>
    </lineage>
</organism>
<feature type="transmembrane region" description="Helical" evidence="7">
    <location>
        <begin position="555"/>
        <end position="575"/>
    </location>
</feature>
<keyword evidence="4 7" id="KW-0812">Transmembrane</keyword>
<feature type="transmembrane region" description="Helical" evidence="7">
    <location>
        <begin position="300"/>
        <end position="327"/>
    </location>
</feature>
<feature type="transmembrane region" description="Helical" evidence="7">
    <location>
        <begin position="581"/>
        <end position="599"/>
    </location>
</feature>
<dbReference type="PROSITE" id="PS50928">
    <property type="entry name" value="ABC_TM1"/>
    <property type="match status" value="2"/>
</dbReference>
<evidence type="ECO:0000256" key="3">
    <source>
        <dbReference type="ARBA" id="ARBA00022475"/>
    </source>
</evidence>
<feature type="transmembrane region" description="Helical" evidence="7">
    <location>
        <begin position="521"/>
        <end position="543"/>
    </location>
</feature>
<accession>A0ABW0F6Q2</accession>
<comment type="caution">
    <text evidence="9">The sequence shown here is derived from an EMBL/GenBank/DDBJ whole genome shotgun (WGS) entry which is preliminary data.</text>
</comment>
<dbReference type="EMBL" id="JBHSLI010000006">
    <property type="protein sequence ID" value="MFC5294588.1"/>
    <property type="molecule type" value="Genomic_DNA"/>
</dbReference>
<feature type="transmembrane region" description="Helical" evidence="7">
    <location>
        <begin position="407"/>
        <end position="424"/>
    </location>
</feature>
<keyword evidence="3" id="KW-1003">Cell membrane</keyword>
<evidence type="ECO:0000256" key="2">
    <source>
        <dbReference type="ARBA" id="ARBA00022448"/>
    </source>
</evidence>
<evidence type="ECO:0000313" key="10">
    <source>
        <dbReference type="Proteomes" id="UP001595976"/>
    </source>
</evidence>